<comment type="caution">
    <text evidence="1">The sequence shown here is derived from an EMBL/GenBank/DDBJ whole genome shotgun (WGS) entry which is preliminary data.</text>
</comment>
<accession>A0ACA9RM00</accession>
<dbReference type="EMBL" id="CAJVQC010060063">
    <property type="protein sequence ID" value="CAG8800379.1"/>
    <property type="molecule type" value="Genomic_DNA"/>
</dbReference>
<feature type="non-terminal residue" evidence="1">
    <location>
        <position position="1"/>
    </location>
</feature>
<name>A0ACA9RM00_9GLOM</name>
<proteinExistence type="predicted"/>
<keyword evidence="2" id="KW-1185">Reference proteome</keyword>
<evidence type="ECO:0000313" key="2">
    <source>
        <dbReference type="Proteomes" id="UP000789920"/>
    </source>
</evidence>
<organism evidence="1 2">
    <name type="scientific">Racocetra persica</name>
    <dbReference type="NCBI Taxonomy" id="160502"/>
    <lineage>
        <taxon>Eukaryota</taxon>
        <taxon>Fungi</taxon>
        <taxon>Fungi incertae sedis</taxon>
        <taxon>Mucoromycota</taxon>
        <taxon>Glomeromycotina</taxon>
        <taxon>Glomeromycetes</taxon>
        <taxon>Diversisporales</taxon>
        <taxon>Gigasporaceae</taxon>
        <taxon>Racocetra</taxon>
    </lineage>
</organism>
<protein>
    <submittedName>
        <fullName evidence="1">36152_t:CDS:1</fullName>
    </submittedName>
</protein>
<evidence type="ECO:0000313" key="1">
    <source>
        <dbReference type="EMBL" id="CAG8800379.1"/>
    </source>
</evidence>
<reference evidence="1" key="1">
    <citation type="submission" date="2021-06" db="EMBL/GenBank/DDBJ databases">
        <authorList>
            <person name="Kallberg Y."/>
            <person name="Tangrot J."/>
            <person name="Rosling A."/>
        </authorList>
    </citation>
    <scope>NUCLEOTIDE SEQUENCE</scope>
    <source>
        <strain evidence="1">MA461A</strain>
    </source>
</reference>
<dbReference type="Proteomes" id="UP000789920">
    <property type="component" value="Unassembled WGS sequence"/>
</dbReference>
<gene>
    <name evidence="1" type="ORF">RPERSI_LOCUS20906</name>
</gene>
<sequence length="133" mass="15139">TKYPTLNLVYLYMELLKKRFGSKAEETIDTYLNLIYEEVESKNNESDKTSNDDIPATDTFSTTGLLNRVRATINLSIDKLWAALSDIALIAIFLDPRELKINLSVPDDIGESLADRSYNDDSNFFQELEADFT</sequence>